<organism evidence="1 2">
    <name type="scientific">Candidatus Clostridium helianthi</name>
    <dbReference type="NCBI Taxonomy" id="3381660"/>
    <lineage>
        <taxon>Bacteria</taxon>
        <taxon>Bacillati</taxon>
        <taxon>Bacillota</taxon>
        <taxon>Clostridia</taxon>
        <taxon>Eubacteriales</taxon>
        <taxon>Clostridiaceae</taxon>
        <taxon>Clostridium</taxon>
    </lineage>
</organism>
<keyword evidence="2" id="KW-1185">Reference proteome</keyword>
<gene>
    <name evidence="1" type="ORF">ACJDTP_02625</name>
</gene>
<protein>
    <submittedName>
        <fullName evidence="1">Uncharacterized protein</fullName>
    </submittedName>
</protein>
<sequence length="42" mass="4884">MAIIKDNNKIIKKDSKKNTNIDLKSKIHKALEYLAKKIEESK</sequence>
<reference evidence="1 2" key="1">
    <citation type="submission" date="2024-11" db="EMBL/GenBank/DDBJ databases">
        <authorList>
            <person name="Heng Y.C."/>
            <person name="Lim A.C.H."/>
            <person name="Lee J.K.Y."/>
            <person name="Kittelmann S."/>
        </authorList>
    </citation>
    <scope>NUCLEOTIDE SEQUENCE [LARGE SCALE GENOMIC DNA]</scope>
    <source>
        <strain evidence="1 2">WILCCON 0112</strain>
    </source>
</reference>
<evidence type="ECO:0000313" key="1">
    <source>
        <dbReference type="EMBL" id="MFL0163961.1"/>
    </source>
</evidence>
<dbReference type="Proteomes" id="UP001623600">
    <property type="component" value="Unassembled WGS sequence"/>
</dbReference>
<evidence type="ECO:0000313" key="2">
    <source>
        <dbReference type="Proteomes" id="UP001623600"/>
    </source>
</evidence>
<dbReference type="EMBL" id="JBJIAB010000002">
    <property type="protein sequence ID" value="MFL0163961.1"/>
    <property type="molecule type" value="Genomic_DNA"/>
</dbReference>
<comment type="caution">
    <text evidence="1">The sequence shown here is derived from an EMBL/GenBank/DDBJ whole genome shotgun (WGS) entry which is preliminary data.</text>
</comment>
<dbReference type="RefSeq" id="WP_406760417.1">
    <property type="nucleotide sequence ID" value="NZ_JBJIAB010000002.1"/>
</dbReference>
<proteinExistence type="predicted"/>
<name>A0ABW8RZV5_9CLOT</name>
<accession>A0ABW8RZV5</accession>